<feature type="region of interest" description="Disordered" evidence="1">
    <location>
        <begin position="23"/>
        <end position="56"/>
    </location>
</feature>
<organism evidence="2 3">
    <name type="scientific">Rhizobium sullae</name>
    <name type="common">Rhizobium hedysari</name>
    <dbReference type="NCBI Taxonomy" id="50338"/>
    <lineage>
        <taxon>Bacteria</taxon>
        <taxon>Pseudomonadati</taxon>
        <taxon>Pseudomonadota</taxon>
        <taxon>Alphaproteobacteria</taxon>
        <taxon>Hyphomicrobiales</taxon>
        <taxon>Rhizobiaceae</taxon>
        <taxon>Rhizobium/Agrobacterium group</taxon>
        <taxon>Rhizobium</taxon>
    </lineage>
</organism>
<feature type="compositionally biased region" description="Basic residues" evidence="1">
    <location>
        <begin position="27"/>
        <end position="42"/>
    </location>
</feature>
<accession>A0A2N0D0G0</accession>
<gene>
    <name evidence="2" type="ORF">CWR43_32140</name>
</gene>
<dbReference type="AlphaFoldDB" id="A0A2N0D0G0"/>
<dbReference type="EMBL" id="PIQN01000027">
    <property type="protein sequence ID" value="PKA39547.1"/>
    <property type="molecule type" value="Genomic_DNA"/>
</dbReference>
<evidence type="ECO:0000313" key="2">
    <source>
        <dbReference type="EMBL" id="PKA39547.1"/>
    </source>
</evidence>
<proteinExistence type="predicted"/>
<evidence type="ECO:0000313" key="3">
    <source>
        <dbReference type="Proteomes" id="UP000232164"/>
    </source>
</evidence>
<name>A0A2N0D0G0_RHISU</name>
<comment type="caution">
    <text evidence="2">The sequence shown here is derived from an EMBL/GenBank/DDBJ whole genome shotgun (WGS) entry which is preliminary data.</text>
</comment>
<dbReference type="Proteomes" id="UP000232164">
    <property type="component" value="Unassembled WGS sequence"/>
</dbReference>
<evidence type="ECO:0000256" key="1">
    <source>
        <dbReference type="SAM" id="MobiDB-lite"/>
    </source>
</evidence>
<protein>
    <submittedName>
        <fullName evidence="2">Uncharacterized protein</fullName>
    </submittedName>
</protein>
<reference evidence="2 3" key="2">
    <citation type="submission" date="2017-12" db="EMBL/GenBank/DDBJ databases">
        <title>Genome sequence of Rhizobium sullae HCNT1 isolated from Sulla coronaria nodules and featuring peculiar denitrification phenotypes.</title>
        <authorList>
            <person name="De Diego-Diaz B."/>
            <person name="Treu L."/>
            <person name="Campanaro S."/>
            <person name="Da Silva Duarte V."/>
            <person name="Basaglia M."/>
            <person name="Favaro L."/>
            <person name="Casella S."/>
            <person name="Squartini A."/>
        </authorList>
    </citation>
    <scope>NUCLEOTIDE SEQUENCE [LARGE SCALE GENOMIC DNA]</scope>
    <source>
        <strain evidence="2 3">HCNT1</strain>
    </source>
</reference>
<sequence length="84" mass="9307">MAATVCPIPGATQAEVEQCPEMTRGKITPKHGVERHHGRVVTKRQQPPPATAAGDMHQRCRTAGCRWRRSFLALFQSPLWTSAD</sequence>
<reference evidence="2 3" key="1">
    <citation type="submission" date="2017-11" db="EMBL/GenBank/DDBJ databases">
        <authorList>
            <person name="Han C.G."/>
        </authorList>
    </citation>
    <scope>NUCLEOTIDE SEQUENCE [LARGE SCALE GENOMIC DNA]</scope>
    <source>
        <strain evidence="2 3">HCNT1</strain>
    </source>
</reference>